<evidence type="ECO:0000313" key="1">
    <source>
        <dbReference type="EMBL" id="MCF6137331.1"/>
    </source>
</evidence>
<sequence length="107" mass="11711">MKGTKTKKLMTGVLSTVVATSMTGCGNQQSLPPEPDDPNCDEWEWEAEDGVYECEDFDSDYNGYLFYAGAYYMTKSKLKKSSAYKKYRSSKSFKGGFGSGSKGGFGG</sequence>
<accession>A0ABS9H082</accession>
<dbReference type="EMBL" id="JAKIJS010000001">
    <property type="protein sequence ID" value="MCF6137331.1"/>
    <property type="molecule type" value="Genomic_DNA"/>
</dbReference>
<proteinExistence type="predicted"/>
<name>A0ABS9H082_9BACL</name>
<dbReference type="RefSeq" id="WP_236332833.1">
    <property type="nucleotide sequence ID" value="NZ_JAKIJS010000001.1"/>
</dbReference>
<evidence type="ECO:0008006" key="3">
    <source>
        <dbReference type="Google" id="ProtNLM"/>
    </source>
</evidence>
<keyword evidence="2" id="KW-1185">Reference proteome</keyword>
<evidence type="ECO:0000313" key="2">
    <source>
        <dbReference type="Proteomes" id="UP001649381"/>
    </source>
</evidence>
<gene>
    <name evidence="1" type="ORF">L2716_06275</name>
</gene>
<dbReference type="Proteomes" id="UP001649381">
    <property type="component" value="Unassembled WGS sequence"/>
</dbReference>
<organism evidence="1 2">
    <name type="scientific">Pseudalkalibacillus berkeleyi</name>
    <dbReference type="NCBI Taxonomy" id="1069813"/>
    <lineage>
        <taxon>Bacteria</taxon>
        <taxon>Bacillati</taxon>
        <taxon>Bacillota</taxon>
        <taxon>Bacilli</taxon>
        <taxon>Bacillales</taxon>
        <taxon>Fictibacillaceae</taxon>
        <taxon>Pseudalkalibacillus</taxon>
    </lineage>
</organism>
<dbReference type="PROSITE" id="PS51257">
    <property type="entry name" value="PROKAR_LIPOPROTEIN"/>
    <property type="match status" value="1"/>
</dbReference>
<reference evidence="1 2" key="1">
    <citation type="submission" date="2022-01" db="EMBL/GenBank/DDBJ databases">
        <title>Alkalihalobacillus sp. EGI L200015, a novel bacterium isolated from a salt lake sediment.</title>
        <authorList>
            <person name="Gao L."/>
            <person name="Fang B.-Z."/>
            <person name="Li W.-J."/>
        </authorList>
    </citation>
    <scope>NUCLEOTIDE SEQUENCE [LARGE SCALE GENOMIC DNA]</scope>
    <source>
        <strain evidence="1 2">KCTC 12718</strain>
    </source>
</reference>
<comment type="caution">
    <text evidence="1">The sequence shown here is derived from an EMBL/GenBank/DDBJ whole genome shotgun (WGS) entry which is preliminary data.</text>
</comment>
<protein>
    <recommendedName>
        <fullName evidence="3">Aminotransferase yhxA</fullName>
    </recommendedName>
</protein>